<dbReference type="GO" id="GO:0005929">
    <property type="term" value="C:cilium"/>
    <property type="evidence" value="ECO:0007669"/>
    <property type="project" value="UniProtKB-SubCell"/>
</dbReference>
<keyword evidence="5" id="KW-0966">Cell projection</keyword>
<keyword evidence="9" id="KW-1185">Reference proteome</keyword>
<keyword evidence="4" id="KW-0206">Cytoskeleton</keyword>
<proteinExistence type="predicted"/>
<evidence type="ECO:0000256" key="1">
    <source>
        <dbReference type="ARBA" id="ARBA00004138"/>
    </source>
</evidence>
<dbReference type="PANTHER" id="PTHR21490:SF2">
    <property type="entry name" value="ENKURIN DOMAIN-CONTAINING PROTEIN 1"/>
    <property type="match status" value="1"/>
</dbReference>
<evidence type="ECO:0000313" key="9">
    <source>
        <dbReference type="Proteomes" id="UP000494163"/>
    </source>
</evidence>
<comment type="subcellular location">
    <subcellularLocation>
        <location evidence="1">Cell projection</location>
        <location evidence="1">Cilium</location>
    </subcellularLocation>
    <subcellularLocation>
        <location evidence="2">Cytoplasm</location>
        <location evidence="2">Cytoskeleton</location>
    </subcellularLocation>
</comment>
<dbReference type="OMA" id="QSRFHMS"/>
<reference evidence="8 9" key="1">
    <citation type="submission" date="2015-08" db="EMBL/GenBank/DDBJ databases">
        <title>Ancestral chromatin configuration constrains chromatin evolution on differentiating sex chromosomes in Drosophila.</title>
        <authorList>
            <person name="Zhou Q."/>
            <person name="Bachtrog D."/>
        </authorList>
    </citation>
    <scope>NUCLEOTIDE SEQUENCE [LARGE SCALE GENOMIC DNA]</scope>
    <source>
        <tissue evidence="8">Whole larvae</tissue>
    </source>
</reference>
<evidence type="ECO:0000259" key="7">
    <source>
        <dbReference type="PROSITE" id="PS51665"/>
    </source>
</evidence>
<dbReference type="InterPro" id="IPR027012">
    <property type="entry name" value="Enkurin_dom"/>
</dbReference>
<feature type="compositionally biased region" description="Basic and acidic residues" evidence="6">
    <location>
        <begin position="39"/>
        <end position="54"/>
    </location>
</feature>
<dbReference type="Proteomes" id="UP000494163">
    <property type="component" value="Chromosome 2R"/>
</dbReference>
<accession>A0A0M3QUL8</accession>
<evidence type="ECO:0000256" key="6">
    <source>
        <dbReference type="SAM" id="MobiDB-lite"/>
    </source>
</evidence>
<dbReference type="EMBL" id="CP012524">
    <property type="protein sequence ID" value="ALC40853.1"/>
    <property type="molecule type" value="Genomic_DNA"/>
</dbReference>
<name>A0A0M3QUL8_DROBS</name>
<dbReference type="GO" id="GO:0005881">
    <property type="term" value="C:cytoplasmic microtubule"/>
    <property type="evidence" value="ECO:0007669"/>
    <property type="project" value="TreeGrafter"/>
</dbReference>
<sequence>MSNTTLRPIPTLKGIFSVPRPNPAERNFLKENKKSLRTLEKTTTEKLAAKEPVRPKWMPPLRRTASEARELSSETGSEVCLLRQQKQNSRSQQRLTKTVSDERYDGLNKASIQTIYPPPERRDQVEEKSSVELCVERCQSCGSQRTSSGTSIGIQTEDITDQLYLTNALKKCSLDSKSIAGENRFDGGGDYDDNYGSYSQYQDDNEQPLSARSRGSIGHKQASIHNSYMDEHVTMPMPAADGYGDEDEAPLSARSRATIASVASNATTKSKRRPHKLGSRDNLLLPHYLEKEKREKAEAKERFVAKDPDCPQGHVLLSEAERLSALNGAQQRFDKLIHELNHMPMTAQTLRVRARKAEIDKELTVVEDEIRIFSKAKVYVKANKSRNL</sequence>
<dbReference type="PROSITE" id="PS51665">
    <property type="entry name" value="ENKURIN"/>
    <property type="match status" value="1"/>
</dbReference>
<dbReference type="Pfam" id="PF13864">
    <property type="entry name" value="Enkurin"/>
    <property type="match status" value="1"/>
</dbReference>
<feature type="region of interest" description="Disordered" evidence="6">
    <location>
        <begin position="39"/>
        <end position="77"/>
    </location>
</feature>
<evidence type="ECO:0000256" key="4">
    <source>
        <dbReference type="ARBA" id="ARBA00023212"/>
    </source>
</evidence>
<feature type="domain" description="Enkurin" evidence="7">
    <location>
        <begin position="289"/>
        <end position="381"/>
    </location>
</feature>
<keyword evidence="3" id="KW-0963">Cytoplasm</keyword>
<dbReference type="AlphaFoldDB" id="A0A0M3QUL8"/>
<dbReference type="STRING" id="30019.A0A0M3QUL8"/>
<feature type="region of interest" description="Disordered" evidence="6">
    <location>
        <begin position="181"/>
        <end position="220"/>
    </location>
</feature>
<dbReference type="PANTHER" id="PTHR21490">
    <property type="entry name" value="ENKURIN-RELATED"/>
    <property type="match status" value="1"/>
</dbReference>
<evidence type="ECO:0000313" key="8">
    <source>
        <dbReference type="EMBL" id="ALC40853.1"/>
    </source>
</evidence>
<dbReference type="InterPro" id="IPR052102">
    <property type="entry name" value="Enkurin_domain-protein"/>
</dbReference>
<evidence type="ECO:0000256" key="3">
    <source>
        <dbReference type="ARBA" id="ARBA00022490"/>
    </source>
</evidence>
<organism evidence="8 9">
    <name type="scientific">Drosophila busckii</name>
    <name type="common">Fruit fly</name>
    <dbReference type="NCBI Taxonomy" id="30019"/>
    <lineage>
        <taxon>Eukaryota</taxon>
        <taxon>Metazoa</taxon>
        <taxon>Ecdysozoa</taxon>
        <taxon>Arthropoda</taxon>
        <taxon>Hexapoda</taxon>
        <taxon>Insecta</taxon>
        <taxon>Pterygota</taxon>
        <taxon>Neoptera</taxon>
        <taxon>Endopterygota</taxon>
        <taxon>Diptera</taxon>
        <taxon>Brachycera</taxon>
        <taxon>Muscomorpha</taxon>
        <taxon>Ephydroidea</taxon>
        <taxon>Drosophilidae</taxon>
        <taxon>Drosophila</taxon>
    </lineage>
</organism>
<evidence type="ECO:0000256" key="2">
    <source>
        <dbReference type="ARBA" id="ARBA00004245"/>
    </source>
</evidence>
<protein>
    <submittedName>
        <fullName evidence="8">CG11125</fullName>
    </submittedName>
</protein>
<evidence type="ECO:0000256" key="5">
    <source>
        <dbReference type="ARBA" id="ARBA00023273"/>
    </source>
</evidence>
<gene>
    <name evidence="8" type="ORF">Dbus_chr2Rg432</name>
</gene>
<dbReference type="OrthoDB" id="10264920at2759"/>